<dbReference type="InterPro" id="IPR017926">
    <property type="entry name" value="GATASE"/>
</dbReference>
<evidence type="ECO:0000313" key="15">
    <source>
        <dbReference type="Proteomes" id="UP000279236"/>
    </source>
</evidence>
<dbReference type="HAMAP" id="MF_00278">
    <property type="entry name" value="HisH"/>
    <property type="match status" value="1"/>
</dbReference>
<dbReference type="PANTHER" id="PTHR21235:SF2">
    <property type="entry name" value="IMIDAZOLE GLYCEROL PHOSPHATE SYNTHASE HISHF"/>
    <property type="match status" value="1"/>
</dbReference>
<dbReference type="Gene3D" id="3.20.20.70">
    <property type="entry name" value="Aldolase class I"/>
    <property type="match status" value="1"/>
</dbReference>
<dbReference type="Gene3D" id="3.40.50.880">
    <property type="match status" value="1"/>
</dbReference>
<organism evidence="14 15">
    <name type="scientific">Apiotrichum porosum</name>
    <dbReference type="NCBI Taxonomy" id="105984"/>
    <lineage>
        <taxon>Eukaryota</taxon>
        <taxon>Fungi</taxon>
        <taxon>Dikarya</taxon>
        <taxon>Basidiomycota</taxon>
        <taxon>Agaricomycotina</taxon>
        <taxon>Tremellomycetes</taxon>
        <taxon>Trichosporonales</taxon>
        <taxon>Trichosporonaceae</taxon>
        <taxon>Apiotrichum</taxon>
    </lineage>
</organism>
<keyword evidence="5 9" id="KW-0368">Histidine biosynthesis</keyword>
<dbReference type="InterPro" id="IPR010139">
    <property type="entry name" value="Imidazole-glycPsynth_HisH"/>
</dbReference>
<dbReference type="NCBIfam" id="TIGR01855">
    <property type="entry name" value="IMP_synth_hisH"/>
    <property type="match status" value="1"/>
</dbReference>
<protein>
    <recommendedName>
        <fullName evidence="9">Imidazole glycerol phosphate synthase hisHF</fullName>
    </recommendedName>
    <domain>
        <recommendedName>
            <fullName evidence="9">Glutaminase</fullName>
            <ecNumber evidence="9">3.5.1.2</ecNumber>
        </recommendedName>
    </domain>
    <domain>
        <recommendedName>
            <fullName evidence="9">Cyclase</fullName>
        </recommendedName>
    </domain>
</protein>
<dbReference type="InterPro" id="IPR011060">
    <property type="entry name" value="RibuloseP-bd_barrel"/>
</dbReference>
<comment type="caution">
    <text evidence="14">The sequence shown here is derived from an EMBL/GenBank/DDBJ whole genome shotgun (WGS) entry which is preliminary data.</text>
</comment>
<feature type="active site" description="For GATase activity" evidence="10">
    <location>
        <position position="210"/>
    </location>
</feature>
<dbReference type="OrthoDB" id="10254903at2759"/>
<comment type="similarity">
    <text evidence="9">In the C-terminal section; belongs to the HisA/HisF family.</text>
</comment>
<dbReference type="AlphaFoldDB" id="A0A427XDC5"/>
<dbReference type="InterPro" id="IPR013785">
    <property type="entry name" value="Aldolase_TIM"/>
</dbReference>
<dbReference type="Pfam" id="PF00117">
    <property type="entry name" value="GATase"/>
    <property type="match status" value="1"/>
</dbReference>
<dbReference type="FunFam" id="3.40.50.880:FF:000039">
    <property type="entry name" value="Imidazole glycerol phosphate synthase hisHF"/>
    <property type="match status" value="1"/>
</dbReference>
<dbReference type="GO" id="GO:0016829">
    <property type="term" value="F:lyase activity"/>
    <property type="evidence" value="ECO:0007669"/>
    <property type="project" value="UniProtKB-KW"/>
</dbReference>
<feature type="region of interest" description="PRFAR binding" evidence="11">
    <location>
        <begin position="389"/>
        <end position="390"/>
    </location>
</feature>
<dbReference type="UniPathway" id="UPA00031">
    <property type="reaction ID" value="UER00010"/>
</dbReference>
<reference evidence="14 15" key="1">
    <citation type="submission" date="2018-11" db="EMBL/GenBank/DDBJ databases">
        <title>Genome sequence of Apiotrichum porosum DSM 27194.</title>
        <authorList>
            <person name="Aliyu H."/>
            <person name="Gorte O."/>
            <person name="Ochsenreither K."/>
        </authorList>
    </citation>
    <scope>NUCLEOTIDE SEQUENCE [LARGE SCALE GENOMIC DNA]</scope>
    <source>
        <strain evidence="14 15">DSM 27194</strain>
    </source>
</reference>
<dbReference type="STRING" id="105984.A0A427XDC5"/>
<gene>
    <name evidence="14" type="primary">HIS7</name>
    <name evidence="14" type="ORF">EHS24_005229</name>
</gene>
<dbReference type="PROSITE" id="PS51273">
    <property type="entry name" value="GATASE_TYPE_1"/>
    <property type="match status" value="1"/>
</dbReference>
<dbReference type="SUPFAM" id="SSF52317">
    <property type="entry name" value="Class I glutamine amidotransferase-like"/>
    <property type="match status" value="1"/>
</dbReference>
<dbReference type="GO" id="GO:0000105">
    <property type="term" value="P:L-histidine biosynthetic process"/>
    <property type="evidence" value="ECO:0007669"/>
    <property type="project" value="UniProtKB-UniRule"/>
</dbReference>
<evidence type="ECO:0000256" key="3">
    <source>
        <dbReference type="ARBA" id="ARBA00022801"/>
    </source>
</evidence>
<evidence type="ECO:0000313" key="14">
    <source>
        <dbReference type="EMBL" id="RSH76828.1"/>
    </source>
</evidence>
<feature type="region of interest" description="PRFAR binding" evidence="11">
    <location>
        <begin position="517"/>
        <end position="518"/>
    </location>
</feature>
<dbReference type="InterPro" id="IPR004651">
    <property type="entry name" value="HisF"/>
</dbReference>
<dbReference type="EC" id="3.5.1.2" evidence="9"/>
<evidence type="ECO:0000256" key="10">
    <source>
        <dbReference type="PIRSR" id="PIRSR036936-1"/>
    </source>
</evidence>
<feature type="binding site" description="covalent" evidence="11">
    <location>
        <position position="91"/>
    </location>
    <ligand>
        <name>L-glutamine</name>
        <dbReference type="ChEBI" id="CHEBI:58359"/>
    </ligand>
</feature>
<dbReference type="RefSeq" id="XP_028471975.1">
    <property type="nucleotide sequence ID" value="XM_028620759.1"/>
</dbReference>
<comment type="function">
    <text evidence="9">IGPS catalyzes the conversion of PRFAR and glutamine to IGP, AICAR and glutamate. The glutaminase domain produces the ammonia necessary for the cyclase domain to produce IGP and AICAR from PRFAR. The ammonia is channeled to the active site of the cyclase domain.</text>
</comment>
<comment type="pathway">
    <text evidence="1 9">Amino-acid biosynthesis; L-histidine biosynthesis; L-histidine from 5-phospho-alpha-D-ribose 1-diphosphate: step 5/9.</text>
</comment>
<comment type="catalytic activity">
    <reaction evidence="8 9">
        <text>L-glutamine + H2O = L-glutamate + NH4(+)</text>
        <dbReference type="Rhea" id="RHEA:15889"/>
        <dbReference type="ChEBI" id="CHEBI:15377"/>
        <dbReference type="ChEBI" id="CHEBI:28938"/>
        <dbReference type="ChEBI" id="CHEBI:29985"/>
        <dbReference type="ChEBI" id="CHEBI:58359"/>
        <dbReference type="EC" id="3.5.1.2"/>
    </reaction>
</comment>
<comment type="catalytic activity">
    <reaction evidence="7 9">
        <text>5-[(5-phospho-1-deoxy-D-ribulos-1-ylimino)methylamino]-1-(5-phospho-beta-D-ribosyl)imidazole-4-carboxamide + L-glutamine = D-erythro-1-(imidazol-4-yl)glycerol 3-phosphate + 5-amino-1-(5-phospho-beta-D-ribosyl)imidazole-4-carboxamide + L-glutamate + H(+)</text>
        <dbReference type="Rhea" id="RHEA:24793"/>
        <dbReference type="ChEBI" id="CHEBI:15378"/>
        <dbReference type="ChEBI" id="CHEBI:29985"/>
        <dbReference type="ChEBI" id="CHEBI:58278"/>
        <dbReference type="ChEBI" id="CHEBI:58359"/>
        <dbReference type="ChEBI" id="CHEBI:58475"/>
        <dbReference type="ChEBI" id="CHEBI:58525"/>
        <dbReference type="EC" id="4.3.2.10"/>
    </reaction>
</comment>
<keyword evidence="4 9" id="KW-0315">Glutamine amidotransferase</keyword>
<feature type="active site" evidence="10">
    <location>
        <position position="433"/>
    </location>
</feature>
<evidence type="ECO:0000256" key="1">
    <source>
        <dbReference type="ARBA" id="ARBA00005091"/>
    </source>
</evidence>
<accession>A0A427XDC5</accession>
<evidence type="ECO:0000256" key="11">
    <source>
        <dbReference type="PIRSR" id="PIRSR036936-2"/>
    </source>
</evidence>
<feature type="region of interest" description="PRFAR binding" evidence="11">
    <location>
        <begin position="543"/>
        <end position="544"/>
    </location>
</feature>
<feature type="region of interest" description="PRFAR binding" evidence="11">
    <location>
        <begin position="566"/>
        <end position="567"/>
    </location>
</feature>
<dbReference type="InterPro" id="IPR014640">
    <property type="entry name" value="IGPS_HisHF"/>
</dbReference>
<evidence type="ECO:0000256" key="2">
    <source>
        <dbReference type="ARBA" id="ARBA00022605"/>
    </source>
</evidence>
<keyword evidence="9" id="KW-0511">Multifunctional enzyme</keyword>
<evidence type="ECO:0000256" key="8">
    <source>
        <dbReference type="ARBA" id="ARBA00049534"/>
    </source>
</evidence>
<feature type="binding site" evidence="11">
    <location>
        <position position="357"/>
    </location>
    <ligand>
        <name>substrate</name>
    </ligand>
</feature>
<feature type="binding site" evidence="11">
    <location>
        <position position="512"/>
    </location>
    <ligand>
        <name>substrate</name>
    </ligand>
</feature>
<dbReference type="GO" id="GO:0000107">
    <property type="term" value="F:imidazoleglycerol-phosphate synthase activity"/>
    <property type="evidence" value="ECO:0007669"/>
    <property type="project" value="UniProtKB-UniRule"/>
</dbReference>
<dbReference type="EMBL" id="RSCE01000020">
    <property type="protein sequence ID" value="RSH76828.1"/>
    <property type="molecule type" value="Genomic_DNA"/>
</dbReference>
<dbReference type="Pfam" id="PF00977">
    <property type="entry name" value="His_biosynth"/>
    <property type="match status" value="1"/>
</dbReference>
<evidence type="ECO:0000256" key="9">
    <source>
        <dbReference type="PIRNR" id="PIRNR036936"/>
    </source>
</evidence>
<evidence type="ECO:0000259" key="13">
    <source>
        <dbReference type="Pfam" id="PF00117"/>
    </source>
</evidence>
<feature type="domain" description="Glutamine amidotransferase" evidence="13">
    <location>
        <begin position="16"/>
        <end position="213"/>
    </location>
</feature>
<keyword evidence="15" id="KW-1185">Reference proteome</keyword>
<name>A0A427XDC5_9TREE</name>
<dbReference type="SUPFAM" id="SSF51366">
    <property type="entry name" value="Ribulose-phoshate binding barrel"/>
    <property type="match status" value="1"/>
</dbReference>
<dbReference type="InterPro" id="IPR050064">
    <property type="entry name" value="IGPS_HisA/HisF"/>
</dbReference>
<evidence type="ECO:0000256" key="6">
    <source>
        <dbReference type="ARBA" id="ARBA00023239"/>
    </source>
</evidence>
<keyword evidence="6 9" id="KW-0456">Lyase</keyword>
<feature type="region of interest" description="PRFAR binding" evidence="11">
    <location>
        <begin position="431"/>
        <end position="433"/>
    </location>
</feature>
<evidence type="ECO:0000256" key="5">
    <source>
        <dbReference type="ARBA" id="ARBA00023102"/>
    </source>
</evidence>
<dbReference type="PIRSF" id="PIRSF036936">
    <property type="entry name" value="IGPS_HisHF"/>
    <property type="match status" value="1"/>
</dbReference>
<dbReference type="CDD" id="cd04731">
    <property type="entry name" value="HisF"/>
    <property type="match status" value="1"/>
</dbReference>
<comment type="similarity">
    <text evidence="12">Belongs to the HisA/HisF family.</text>
</comment>
<feature type="active site" description="For GATase activity" evidence="10">
    <location>
        <position position="91"/>
    </location>
</feature>
<feature type="active site" evidence="10">
    <location>
        <position position="270"/>
    </location>
</feature>
<evidence type="ECO:0000256" key="12">
    <source>
        <dbReference type="RuleBase" id="RU003657"/>
    </source>
</evidence>
<evidence type="ECO:0000256" key="4">
    <source>
        <dbReference type="ARBA" id="ARBA00022962"/>
    </source>
</evidence>
<dbReference type="Proteomes" id="UP000279236">
    <property type="component" value="Unassembled WGS sequence"/>
</dbReference>
<feature type="active site" description="For GATase activity" evidence="10">
    <location>
        <position position="208"/>
    </location>
</feature>
<keyword evidence="2 9" id="KW-0028">Amino-acid biosynthesis</keyword>
<dbReference type="GO" id="GO:0004359">
    <property type="term" value="F:glutaminase activity"/>
    <property type="evidence" value="ECO:0007669"/>
    <property type="project" value="UniProtKB-EC"/>
</dbReference>
<sequence>MSGESSTSGTKPRLYILDYGAGNVRSLANSITRLGYDFEWIKEDADFDKADKLLFPGVGAFAKAADGLRAEGRFEPLLKYIRSGKPYFGICIGMQVLFASSTEAEGSEGLNIVPYPITKFDSTDGGKKSVPHMGWNGAWNAHAGEDAQPLVLTGEDYYFVHSYAAIVGRGNAEQEAQLKDFSYTLSRYGSETFVSSLRRGNVYATQFHPEKSGPAGLDALRRWLEASPESLSSAPHPLPAVAERTIVTADPRADRAKGTGLTSRIVACLDVRSNDQGDLVVTKGDQYDVREKEEGGNVRNLGRPVELSRRYYQEGADEICFLNITSFRSSALADQPMLDVVRGSAETVFVPLTVGGGIKDTVDPDGTPHSALEVAGAYFRSGADKVSIGSEAVINVEEMMAREARGEPALTGKTGIETISAAYGSQAVVVSIDPKRVYYDTTKPNWIDEVPLLHRPCLITGETSTTRTKADEQGKAWWYQCTISGGRDVRDMDVIQLAQGVERLGAGEILLNSVDRDGSGKGFDLDLIRLVRDAVSIPVVASSGAGSPADFDEVFTKTGTEAALAAGIFHRNEVGIDDVKEALEKDGQPVRRTHMEL</sequence>
<proteinExistence type="inferred from homology"/>
<dbReference type="GeneID" id="39589772"/>
<evidence type="ECO:0000256" key="7">
    <source>
        <dbReference type="ARBA" id="ARBA00047838"/>
    </source>
</evidence>
<keyword evidence="3 9" id="KW-0378">Hydrolase</keyword>
<dbReference type="CDD" id="cd01748">
    <property type="entry name" value="GATase1_IGP_Synthase"/>
    <property type="match status" value="1"/>
</dbReference>
<dbReference type="PANTHER" id="PTHR21235">
    <property type="entry name" value="IMIDAZOLE GLYCEROL PHOSPHATE SYNTHASE SUBUNIT HISF/H IGP SYNTHASE SUBUNIT HISF/H"/>
    <property type="match status" value="1"/>
</dbReference>
<dbReference type="InterPro" id="IPR006062">
    <property type="entry name" value="His_biosynth"/>
</dbReference>
<dbReference type="InterPro" id="IPR029062">
    <property type="entry name" value="Class_I_gatase-like"/>
</dbReference>